<organism evidence="6 7">
    <name type="scientific">Penicillium steckii</name>
    <dbReference type="NCBI Taxonomy" id="303698"/>
    <lineage>
        <taxon>Eukaryota</taxon>
        <taxon>Fungi</taxon>
        <taxon>Dikarya</taxon>
        <taxon>Ascomycota</taxon>
        <taxon>Pezizomycotina</taxon>
        <taxon>Eurotiomycetes</taxon>
        <taxon>Eurotiomycetidae</taxon>
        <taxon>Eurotiales</taxon>
        <taxon>Aspergillaceae</taxon>
        <taxon>Penicillium</taxon>
    </lineage>
</organism>
<feature type="domain" description="Tag1-like fourth Ig-like" evidence="4">
    <location>
        <begin position="594"/>
        <end position="709"/>
    </location>
</feature>
<dbReference type="PANTHER" id="PTHR35895:SF3">
    <property type="entry name" value="PRE-RRNA PROCESSING PROTEIN"/>
    <property type="match status" value="1"/>
</dbReference>
<dbReference type="Pfam" id="PF26153">
    <property type="entry name" value="LEA-2L_5"/>
    <property type="match status" value="1"/>
</dbReference>
<protein>
    <recommendedName>
        <fullName evidence="8">Pre-rRNA processing protein</fullName>
    </recommendedName>
</protein>
<name>A0A1V6T4E4_9EURO</name>
<accession>A0A1V6T4E4</accession>
<evidence type="ECO:0000259" key="4">
    <source>
        <dbReference type="Pfam" id="PF26150"/>
    </source>
</evidence>
<dbReference type="InterPro" id="IPR059065">
    <property type="entry name" value="Ig_Tag1-like_4th"/>
</dbReference>
<dbReference type="Pfam" id="PF22786">
    <property type="entry name" value="Tag1_C"/>
    <property type="match status" value="1"/>
</dbReference>
<dbReference type="InterPro" id="IPR055011">
    <property type="entry name" value="Tag1_C"/>
</dbReference>
<dbReference type="AlphaFoldDB" id="A0A1V6T4E4"/>
<dbReference type="Pfam" id="PF26174">
    <property type="entry name" value="LEA-2_1"/>
    <property type="match status" value="1"/>
</dbReference>
<dbReference type="InterPro" id="IPR046368">
    <property type="entry name" value="Tag1"/>
</dbReference>
<feature type="domain" description="Tag1 C-terminal" evidence="3">
    <location>
        <begin position="469"/>
        <end position="582"/>
    </location>
</feature>
<dbReference type="EMBL" id="MLKD01000012">
    <property type="protein sequence ID" value="OQE21162.1"/>
    <property type="molecule type" value="Genomic_DNA"/>
</dbReference>
<evidence type="ECO:0000313" key="6">
    <source>
        <dbReference type="EMBL" id="OQE21162.1"/>
    </source>
</evidence>
<keyword evidence="2" id="KW-0472">Membrane</keyword>
<evidence type="ECO:0000259" key="3">
    <source>
        <dbReference type="Pfam" id="PF22786"/>
    </source>
</evidence>
<feature type="compositionally biased region" description="Low complexity" evidence="1">
    <location>
        <begin position="60"/>
        <end position="69"/>
    </location>
</feature>
<feature type="region of interest" description="Disordered" evidence="1">
    <location>
        <begin position="1"/>
        <end position="76"/>
    </location>
</feature>
<dbReference type="Proteomes" id="UP000191285">
    <property type="component" value="Unassembled WGS sequence"/>
</dbReference>
<dbReference type="PANTHER" id="PTHR35895">
    <property type="entry name" value="CHROMOSOME 16, WHOLE GENOME SHOTGUN SEQUENCE"/>
    <property type="match status" value="1"/>
</dbReference>
<evidence type="ECO:0000256" key="2">
    <source>
        <dbReference type="SAM" id="Phobius"/>
    </source>
</evidence>
<comment type="caution">
    <text evidence="6">The sequence shown here is derived from an EMBL/GenBank/DDBJ whole genome shotgun (WGS) entry which is preliminary data.</text>
</comment>
<dbReference type="Pfam" id="PF26150">
    <property type="entry name" value="LEA-2_4"/>
    <property type="match status" value="1"/>
</dbReference>
<evidence type="ECO:0008006" key="8">
    <source>
        <dbReference type="Google" id="ProtNLM"/>
    </source>
</evidence>
<evidence type="ECO:0000313" key="7">
    <source>
        <dbReference type="Proteomes" id="UP000191285"/>
    </source>
</evidence>
<feature type="compositionally biased region" description="Polar residues" evidence="1">
    <location>
        <begin position="14"/>
        <end position="28"/>
    </location>
</feature>
<keyword evidence="2" id="KW-1133">Transmembrane helix</keyword>
<dbReference type="InterPro" id="IPR059066">
    <property type="entry name" value="Ig_Tag1-like_5th"/>
</dbReference>
<dbReference type="OrthoDB" id="5596576at2759"/>
<dbReference type="GO" id="GO:0000329">
    <property type="term" value="C:fungal-type vacuole membrane"/>
    <property type="evidence" value="ECO:0007669"/>
    <property type="project" value="InterPro"/>
</dbReference>
<feature type="domain" description="Tag1-like fifth Ig-like" evidence="5">
    <location>
        <begin position="736"/>
        <end position="845"/>
    </location>
</feature>
<keyword evidence="2" id="KW-0812">Transmembrane</keyword>
<evidence type="ECO:0000256" key="1">
    <source>
        <dbReference type="SAM" id="MobiDB-lite"/>
    </source>
</evidence>
<proteinExistence type="predicted"/>
<reference evidence="7" key="1">
    <citation type="journal article" date="2017" name="Nat. Microbiol.">
        <title>Global analysis of biosynthetic gene clusters reveals vast potential of secondary metabolite production in Penicillium species.</title>
        <authorList>
            <person name="Nielsen J.C."/>
            <person name="Grijseels S."/>
            <person name="Prigent S."/>
            <person name="Ji B."/>
            <person name="Dainat J."/>
            <person name="Nielsen K.F."/>
            <person name="Frisvad J.C."/>
            <person name="Workman M."/>
            <person name="Nielsen J."/>
        </authorList>
    </citation>
    <scope>NUCLEOTIDE SEQUENCE [LARGE SCALE GENOMIC DNA]</scope>
    <source>
        <strain evidence="7">IBT 24891</strain>
    </source>
</reference>
<evidence type="ECO:0000259" key="5">
    <source>
        <dbReference type="Pfam" id="PF26153"/>
    </source>
</evidence>
<keyword evidence="7" id="KW-1185">Reference proteome</keyword>
<gene>
    <name evidence="6" type="ORF">PENSTE_c012G04687</name>
</gene>
<sequence length="858" mass="92266">MADEASRPLLDGQARSSSPTPSHQSATRPDQPRRSFELSSESTPLLHRRDDEIVDYGTERPASSASRRSASIEDDARKPTRVRWPTIISLALLTTGVLAILVFAFATPAVVKEYAQEAAVFNPTALSIDSTTPDGVRARVQGDFVMDASRVKSKSIRGFGRFATWIAREVETGESEVDVYLPEYGDVLVGTATLPPMKVNIRNGNENHIDFLADLKAGDVKGIHSIAMDWIEGRLARLSVRGKATLHLTTGLISLGEQVITDTVVFQENDFPALPVISLEKLNVHDAEKGAMAVDVSLTAKVNSPIAITIPPLGFEVLVPNCSPGDPLIMVANASTAEVQVQTNAPTDVNALGLIKKIPDELTSSCPGEKDSPLDLLVSNFIQGQETTIFVRGADPPLPETPDWIADILRSVTVPLPFTGHALDDLVKNFTMTDTHFSLPDPFADPNTPAGQPSVSAIMKVVIGLPKEMNFKVEVPRVRAIANVYYQGDQLGVLDIKEWQNSNSTITEDEDGSAALLVEFAIKDAPLEVTDSVVLSEVVQQLLFGSNTVILHVAASVDTKVSTGLGRLTVRGIPASGDVPVNTPTNDLFDHLNPRVVSMSLTDTTESSLSAILQINFTNPTAYAAKIPFVDVLMLFNGTAVAHVAARNLDIGPGNNTNTPVEFHWTPFESNGIDGVEAGRTLVSSYISGYNTTVTIQTHKGTFPSLPKLGDALSAVPINISIPQLSTPGSPEDGKGGAHFIQDATLHLWSSTADFTLFSPLNQTSFTITSIEATAFYEKDEPLGRIRHYKHFDVPPGISQTPRIPVDLVLGGVGYDALRKALGQSLEMDAVAKIGIQVLDYTDVVIYRGKGIAANIRI</sequence>
<feature type="transmembrane region" description="Helical" evidence="2">
    <location>
        <begin position="87"/>
        <end position="106"/>
    </location>
</feature>